<proteinExistence type="predicted"/>
<dbReference type="GeneID" id="9037386"/>
<keyword evidence="1" id="KW-1133">Transmembrane helix</keyword>
<evidence type="ECO:0000313" key="3">
    <source>
        <dbReference type="Proteomes" id="UP000007800"/>
    </source>
</evidence>
<evidence type="ECO:0000256" key="1">
    <source>
        <dbReference type="SAM" id="Phobius"/>
    </source>
</evidence>
<evidence type="ECO:0008006" key="4">
    <source>
        <dbReference type="Google" id="ProtNLM"/>
    </source>
</evidence>
<dbReference type="AlphaFoldDB" id="C5LFI3"/>
<dbReference type="InParanoid" id="C5LFI3"/>
<gene>
    <name evidence="2" type="ORF">Pmar_PMAR020917</name>
</gene>
<feature type="transmembrane region" description="Helical" evidence="1">
    <location>
        <begin position="183"/>
        <end position="203"/>
    </location>
</feature>
<dbReference type="RefSeq" id="XP_002772694.1">
    <property type="nucleotide sequence ID" value="XM_002772648.1"/>
</dbReference>
<accession>C5LFI3</accession>
<protein>
    <recommendedName>
        <fullName evidence="4">Reverse transcriptase domain-containing protein</fullName>
    </recommendedName>
</protein>
<dbReference type="EMBL" id="GG681493">
    <property type="protein sequence ID" value="EER04510.1"/>
    <property type="molecule type" value="Genomic_DNA"/>
</dbReference>
<keyword evidence="1" id="KW-0812">Transmembrane</keyword>
<name>C5LFI3_PERM5</name>
<dbReference type="Proteomes" id="UP000007800">
    <property type="component" value="Unassembled WGS sequence"/>
</dbReference>
<sequence>MMRPRKVRVATACGTSKPFVATRSVPQGSVLACLLFNLSMEVCNTSLAIGTPSLSPKIVLPDGIIKIINRLLFADDQTILVHGRNLPICVTEMNNRLKSAALWAERSMNQYAPEKSFVVPLGNRLRETSNSQFTLRDSEIEVVFNFSYLGVDLLSSKRVLWAPLHRKAKATAAVSAALHVYRAMAPVFIVRLAVTVGWSALLYGHDLAFPKPSALDTCCNNLLKIGLGLPTWTPTAFLYLALHVPVASAIHLKRSLISWNTIFHCDAIHRCLLSKTMADESSDMWRGFIAFGSKVVFARAAF</sequence>
<keyword evidence="1" id="KW-0472">Membrane</keyword>
<feature type="transmembrane region" description="Helical" evidence="1">
    <location>
        <begin position="232"/>
        <end position="252"/>
    </location>
</feature>
<evidence type="ECO:0000313" key="2">
    <source>
        <dbReference type="EMBL" id="EER04510.1"/>
    </source>
</evidence>
<organism evidence="3">
    <name type="scientific">Perkinsus marinus (strain ATCC 50983 / TXsc)</name>
    <dbReference type="NCBI Taxonomy" id="423536"/>
    <lineage>
        <taxon>Eukaryota</taxon>
        <taxon>Sar</taxon>
        <taxon>Alveolata</taxon>
        <taxon>Perkinsozoa</taxon>
        <taxon>Perkinsea</taxon>
        <taxon>Perkinsida</taxon>
        <taxon>Perkinsidae</taxon>
        <taxon>Perkinsus</taxon>
    </lineage>
</organism>
<keyword evidence="3" id="KW-1185">Reference proteome</keyword>
<dbReference type="OrthoDB" id="7763192at2759"/>
<reference evidence="2 3" key="1">
    <citation type="submission" date="2008-07" db="EMBL/GenBank/DDBJ databases">
        <authorList>
            <person name="El-Sayed N."/>
            <person name="Caler E."/>
            <person name="Inman J."/>
            <person name="Amedeo P."/>
            <person name="Hass B."/>
            <person name="Wortman J."/>
        </authorList>
    </citation>
    <scope>NUCLEOTIDE SEQUENCE [LARGE SCALE GENOMIC DNA]</scope>
    <source>
        <strain evidence="3">ATCC 50983 / TXsc</strain>
    </source>
</reference>